<feature type="compositionally biased region" description="Low complexity" evidence="1">
    <location>
        <begin position="126"/>
        <end position="135"/>
    </location>
</feature>
<proteinExistence type="predicted"/>
<dbReference type="InterPro" id="IPR037737">
    <property type="entry name" value="Srf1"/>
</dbReference>
<keyword evidence="2" id="KW-0472">Membrane</keyword>
<feature type="compositionally biased region" description="Low complexity" evidence="1">
    <location>
        <begin position="32"/>
        <end position="48"/>
    </location>
</feature>
<reference evidence="3 4" key="1">
    <citation type="submission" date="2015-04" db="EMBL/GenBank/DDBJ databases">
        <title>Genome sequence of Ceratocystis platani, a major pathogen of plane trees.</title>
        <authorList>
            <person name="Belbahri L."/>
        </authorList>
    </citation>
    <scope>NUCLEOTIDE SEQUENCE [LARGE SCALE GENOMIC DNA]</scope>
    <source>
        <strain evidence="3 4">CFO</strain>
    </source>
</reference>
<evidence type="ECO:0000256" key="1">
    <source>
        <dbReference type="SAM" id="MobiDB-lite"/>
    </source>
</evidence>
<dbReference type="GO" id="GO:0000324">
    <property type="term" value="C:fungal-type vacuole"/>
    <property type="evidence" value="ECO:0007669"/>
    <property type="project" value="TreeGrafter"/>
</dbReference>
<gene>
    <name evidence="3" type="primary">SRF1</name>
    <name evidence="3" type="ORF">CFO_g3293</name>
</gene>
<organism evidence="3 4">
    <name type="scientific">Ceratocystis fimbriata f. sp. platani</name>
    <dbReference type="NCBI Taxonomy" id="88771"/>
    <lineage>
        <taxon>Eukaryota</taxon>
        <taxon>Fungi</taxon>
        <taxon>Dikarya</taxon>
        <taxon>Ascomycota</taxon>
        <taxon>Pezizomycotina</taxon>
        <taxon>Sordariomycetes</taxon>
        <taxon>Hypocreomycetidae</taxon>
        <taxon>Microascales</taxon>
        <taxon>Ceratocystidaceae</taxon>
        <taxon>Ceratocystis</taxon>
    </lineage>
</organism>
<keyword evidence="2" id="KW-0812">Transmembrane</keyword>
<comment type="caution">
    <text evidence="3">The sequence shown here is derived from an EMBL/GenBank/DDBJ whole genome shotgun (WGS) entry which is preliminary data.</text>
</comment>
<evidence type="ECO:0000313" key="3">
    <source>
        <dbReference type="EMBL" id="KKF94343.1"/>
    </source>
</evidence>
<accession>A0A0F8BP68</accession>
<feature type="compositionally biased region" description="Pro residues" evidence="1">
    <location>
        <begin position="78"/>
        <end position="114"/>
    </location>
</feature>
<dbReference type="EMBL" id="LBBL01000167">
    <property type="protein sequence ID" value="KKF94343.1"/>
    <property type="molecule type" value="Genomic_DNA"/>
</dbReference>
<keyword evidence="4" id="KW-1185">Reference proteome</keyword>
<evidence type="ECO:0000256" key="2">
    <source>
        <dbReference type="SAM" id="Phobius"/>
    </source>
</evidence>
<keyword evidence="2" id="KW-1133">Transmembrane helix</keyword>
<evidence type="ECO:0000313" key="4">
    <source>
        <dbReference type="Proteomes" id="UP000034841"/>
    </source>
</evidence>
<name>A0A0F8BP68_CERFI</name>
<dbReference type="Proteomes" id="UP000034841">
    <property type="component" value="Unassembled WGS sequence"/>
</dbReference>
<dbReference type="PANTHER" id="PTHR36819:SF1">
    <property type="entry name" value="REGULATOR OF PHOSPHOLIPASE D SRF1"/>
    <property type="match status" value="1"/>
</dbReference>
<dbReference type="GO" id="GO:0071944">
    <property type="term" value="C:cell periphery"/>
    <property type="evidence" value="ECO:0007669"/>
    <property type="project" value="TreeGrafter"/>
</dbReference>
<dbReference type="AlphaFoldDB" id="A0A0F8BP68"/>
<protein>
    <submittedName>
        <fullName evidence="3">Regulator of phospholipase D SRF1</fullName>
    </submittedName>
</protein>
<feature type="region of interest" description="Disordered" evidence="1">
    <location>
        <begin position="1"/>
        <end position="136"/>
    </location>
</feature>
<feature type="transmembrane region" description="Helical" evidence="2">
    <location>
        <begin position="456"/>
        <end position="476"/>
    </location>
</feature>
<dbReference type="OrthoDB" id="2589563at2759"/>
<feature type="compositionally biased region" description="Polar residues" evidence="1">
    <location>
        <begin position="12"/>
        <end position="26"/>
    </location>
</feature>
<sequence>MNSPDFLKPPGSSASNPTSAFRSVSDSRGSRTHSNGSRSNSSTGTTTGASPIVNPRDAMRTIPPWISSHEEPDSSATSPPPLAPSQPSQPLPTSPLPSNPPHPTPPFMSPPKPSVKPVHNHTPADNTSSNSSNSNLRRRISRDGFIDYVSPPPAQKPSLKHFRRRLGLGRSEHGRRWDHARSAEPVVQLNHSFLPEWVANDRPTWGQYLNSVKYSQRDVQSHVESAAVLDRLQPTFNQPAAMPPYTALPKTPRIAYNDSGTSTSAEHSVAAAIGSSHAVSGANGGGGSSQCSRSIPYQTVHVSYESEKPQVRVALGQRIWDLMIGHNMVPLCCRLMALCSSIVSLAIAVRIFRVSGEIQASTQASRSQSLVVIIVDTIAVPWICYMTYDEYTGKPLGLRSPTHKVLLILSDLIFIIFKSASTSLAFEYLVSHANEPDVNGHMDPKGPELLRLSKSLAAFVVIGLIAWTSTLVINILRIVDRLADRRF</sequence>
<dbReference type="PANTHER" id="PTHR36819">
    <property type="entry name" value="REGULATOR OF PHOSPHOLIPASE D SRF1"/>
    <property type="match status" value="1"/>
</dbReference>